<evidence type="ECO:0000313" key="6">
    <source>
        <dbReference type="Proteomes" id="UP000002313"/>
    </source>
</evidence>
<keyword evidence="4" id="KW-0677">Repeat</keyword>
<dbReference type="OrthoDB" id="2192310at2759"/>
<proteinExistence type="inferred from homology"/>
<keyword evidence="2" id="KW-0637">Prenyltransferase</keyword>
<dbReference type="Proteomes" id="UP000002313">
    <property type="component" value="Chromosome II"/>
</dbReference>
<evidence type="ECO:0000256" key="1">
    <source>
        <dbReference type="ARBA" id="ARBA00006734"/>
    </source>
</evidence>
<evidence type="ECO:0000313" key="5">
    <source>
        <dbReference type="EMBL" id="ADM11099.1"/>
    </source>
</evidence>
<evidence type="ECO:0000256" key="2">
    <source>
        <dbReference type="ARBA" id="ARBA00022602"/>
    </source>
</evidence>
<sequence>MIIHNIEEGEYIEDKEALEGLLNLRLQEESIEKHKAIVQVVADDYYSWNKLKDYLLLNPSDFRSQLKVCENALQGNPKSYQPWYHRKFMMENFKEQREKYLGREDFLTKLLLDSDPRNFHCWSYRMFFLKTKTGRDVFNYSYLHHHPDSEDPLTIIYTDPMDPTSWEYFYLWRERKRIRHGMYIRRFRNRLEILLDKPFCGELSFESGGTRKTMAFELHTRIVVIDESIRTSERWKVVINGEEMRFIPEEESFRFVREILEEEPECYEALLVLLDYTEEEAERIAIIERIASLDPIRRGYYDTLKENFYCVYVPEIEGTPIE</sequence>
<evidence type="ECO:0000256" key="4">
    <source>
        <dbReference type="ARBA" id="ARBA00022737"/>
    </source>
</evidence>
<dbReference type="KEGG" id="ein:Eint_021020"/>
<dbReference type="GO" id="GO:0008318">
    <property type="term" value="F:protein prenyltransferase activity"/>
    <property type="evidence" value="ECO:0007669"/>
    <property type="project" value="InterPro"/>
</dbReference>
<dbReference type="HOGENOM" id="CLU_885955_0_0_1"/>
<dbReference type="VEuPathDB" id="MicrosporidiaDB:Eint_021020"/>
<dbReference type="PANTHER" id="PTHR11129">
    <property type="entry name" value="PROTEIN FARNESYLTRANSFERASE ALPHA SUBUNIT/RAB GERANYLGERANYL TRANSFERASE ALPHA SUBUNIT"/>
    <property type="match status" value="1"/>
</dbReference>
<dbReference type="Gene3D" id="1.25.40.120">
    <property type="entry name" value="Protein prenylyltransferase"/>
    <property type="match status" value="1"/>
</dbReference>
<dbReference type="Pfam" id="PF01239">
    <property type="entry name" value="PPTA"/>
    <property type="match status" value="2"/>
</dbReference>
<dbReference type="SUPFAM" id="SSF48439">
    <property type="entry name" value="Protein prenylyltransferase"/>
    <property type="match status" value="1"/>
</dbReference>
<accession>E0S5W4</accession>
<evidence type="ECO:0000256" key="3">
    <source>
        <dbReference type="ARBA" id="ARBA00022679"/>
    </source>
</evidence>
<dbReference type="GeneID" id="9698718"/>
<protein>
    <submittedName>
        <fullName evidence="5">Protein prenyltransferase subunit alpha</fullName>
    </submittedName>
</protein>
<dbReference type="GO" id="GO:0005737">
    <property type="term" value="C:cytoplasm"/>
    <property type="evidence" value="ECO:0007669"/>
    <property type="project" value="TreeGrafter"/>
</dbReference>
<gene>
    <name evidence="5" type="ORF">Eint_021020</name>
</gene>
<dbReference type="AlphaFoldDB" id="E0S5W4"/>
<keyword evidence="3" id="KW-0808">Transferase</keyword>
<dbReference type="RefSeq" id="XP_003072459.1">
    <property type="nucleotide sequence ID" value="XM_003072413.1"/>
</dbReference>
<name>E0S5W4_ENCIT</name>
<keyword evidence="6" id="KW-1185">Reference proteome</keyword>
<reference evidence="5 6" key="1">
    <citation type="journal article" date="2010" name="Nat. Commun.">
        <title>The complete sequence of the smallest known nuclear genome from the microsporidian Encephalitozoon intestinalis.</title>
        <authorList>
            <person name="Corradi N."/>
            <person name="Pombert J.-F."/>
            <person name="Farinelli L."/>
            <person name="Didier E.S."/>
            <person name="Keeling P.J."/>
        </authorList>
    </citation>
    <scope>NUCLEOTIDE SEQUENCE [LARGE SCALE GENOMIC DNA]</scope>
    <source>
        <strain evidence="5 6">ATCC 50506</strain>
    </source>
</reference>
<dbReference type="EMBL" id="CP001943">
    <property type="protein sequence ID" value="ADM11099.1"/>
    <property type="molecule type" value="Genomic_DNA"/>
</dbReference>
<dbReference type="InterPro" id="IPR002088">
    <property type="entry name" value="Prenyl_trans_a"/>
</dbReference>
<organism evidence="5 6">
    <name type="scientific">Encephalitozoon intestinalis (strain ATCC 50506)</name>
    <name type="common">Microsporidian parasite</name>
    <name type="synonym">Septata intestinalis</name>
    <dbReference type="NCBI Taxonomy" id="876142"/>
    <lineage>
        <taxon>Eukaryota</taxon>
        <taxon>Fungi</taxon>
        <taxon>Fungi incertae sedis</taxon>
        <taxon>Microsporidia</taxon>
        <taxon>Unikaryonidae</taxon>
        <taxon>Encephalitozoon</taxon>
    </lineage>
</organism>
<dbReference type="PROSITE" id="PS51147">
    <property type="entry name" value="PFTA"/>
    <property type="match status" value="2"/>
</dbReference>
<comment type="similarity">
    <text evidence="1">Belongs to the protein prenyltransferase subunit alpha family.</text>
</comment>
<reference evidence="5 6" key="2">
    <citation type="journal article" date="2012" name="Proc. Natl. Acad. Sci. U.S.A.">
        <title>Gain and loss of multiple functionally related, horizontally transferred genes in the reduced genomes of two microsporidian parasites.</title>
        <authorList>
            <person name="Pombert J.-F."/>
            <person name="Selman M."/>
            <person name="Burki F."/>
            <person name="Bardell F.T."/>
            <person name="Farinelli L."/>
            <person name="Solter L.F."/>
            <person name="Whitman D.W."/>
            <person name="Weiss L.M."/>
            <person name="Corradi N."/>
            <person name="Keeling P.J."/>
        </authorList>
    </citation>
    <scope>NUCLEOTIDE SEQUENCE [LARGE SCALE GENOMIC DNA]</scope>
    <source>
        <strain evidence="5 6">ATCC 50506</strain>
    </source>
</reference>